<comment type="caution">
    <text evidence="13">The sequence shown here is derived from an EMBL/GenBank/DDBJ whole genome shotgun (WGS) entry which is preliminary data.</text>
</comment>
<evidence type="ECO:0000259" key="10">
    <source>
        <dbReference type="Pfam" id="PF00122"/>
    </source>
</evidence>
<feature type="transmembrane region" description="Helical" evidence="9">
    <location>
        <begin position="399"/>
        <end position="422"/>
    </location>
</feature>
<dbReference type="Gramene" id="mRNA:HanXRQr2_Chr11g0500211">
    <property type="protein sequence ID" value="mRNA:HanXRQr2_Chr11g0500211"/>
    <property type="gene ID" value="HanXRQr2_Chr11g0500211"/>
</dbReference>
<evidence type="ECO:0000313" key="13">
    <source>
        <dbReference type="EMBL" id="KAF5782788.1"/>
    </source>
</evidence>
<feature type="domain" description="P-type ATPase A" evidence="10">
    <location>
        <begin position="226"/>
        <end position="305"/>
    </location>
</feature>
<evidence type="ECO:0000256" key="4">
    <source>
        <dbReference type="ARBA" id="ARBA00022837"/>
    </source>
</evidence>
<keyword evidence="4" id="KW-0106">Calcium</keyword>
<dbReference type="Pfam" id="PF00122">
    <property type="entry name" value="E1-E2_ATPase"/>
    <property type="match status" value="1"/>
</dbReference>
<feature type="transmembrane region" description="Helical" evidence="9">
    <location>
        <begin position="158"/>
        <end position="175"/>
    </location>
</feature>
<feature type="transmembrane region" description="Helical" evidence="9">
    <location>
        <begin position="852"/>
        <end position="870"/>
    </location>
</feature>
<feature type="transmembrane region" description="Helical" evidence="9">
    <location>
        <begin position="919"/>
        <end position="939"/>
    </location>
</feature>
<dbReference type="SUPFAM" id="SSF56784">
    <property type="entry name" value="HAD-like"/>
    <property type="match status" value="1"/>
</dbReference>
<feature type="transmembrane region" description="Helical" evidence="9">
    <location>
        <begin position="890"/>
        <end position="913"/>
    </location>
</feature>
<dbReference type="InterPro" id="IPR008250">
    <property type="entry name" value="ATPase_P-typ_transduc_dom_A_sf"/>
</dbReference>
<name>A0A9K3HQT1_HELAN</name>
<dbReference type="Pfam" id="PF00689">
    <property type="entry name" value="Cation_ATPase_C"/>
    <property type="match status" value="1"/>
</dbReference>
<dbReference type="Gene3D" id="2.70.150.10">
    <property type="entry name" value="Calcium-transporting ATPase, cytoplasmic transduction domain A"/>
    <property type="match status" value="1"/>
</dbReference>
<evidence type="ECO:0000256" key="7">
    <source>
        <dbReference type="ARBA" id="ARBA00023136"/>
    </source>
</evidence>
<evidence type="ECO:0000256" key="9">
    <source>
        <dbReference type="SAM" id="Phobius"/>
    </source>
</evidence>
<dbReference type="InterPro" id="IPR023214">
    <property type="entry name" value="HAD_sf"/>
</dbReference>
<keyword evidence="7 9" id="KW-0472">Membrane</keyword>
<dbReference type="Gene3D" id="3.40.1110.10">
    <property type="entry name" value="Calcium-transporting ATPase, cytoplasmic domain N"/>
    <property type="match status" value="1"/>
</dbReference>
<dbReference type="InterPro" id="IPR023298">
    <property type="entry name" value="ATPase_P-typ_TM_dom_sf"/>
</dbReference>
<dbReference type="GO" id="GO:0005886">
    <property type="term" value="C:plasma membrane"/>
    <property type="evidence" value="ECO:0000318"/>
    <property type="project" value="GO_Central"/>
</dbReference>
<dbReference type="Gene3D" id="3.40.50.1000">
    <property type="entry name" value="HAD superfamily/HAD-like"/>
    <property type="match status" value="1"/>
</dbReference>
<comment type="subcellular location">
    <subcellularLocation>
        <location evidence="1">Membrane</location>
    </subcellularLocation>
</comment>
<reference evidence="13" key="2">
    <citation type="submission" date="2020-06" db="EMBL/GenBank/DDBJ databases">
        <title>Helianthus annuus Genome sequencing and assembly Release 2.</title>
        <authorList>
            <person name="Gouzy J."/>
            <person name="Langlade N."/>
            <person name="Munos S."/>
        </authorList>
    </citation>
    <scope>NUCLEOTIDE SEQUENCE</scope>
    <source>
        <tissue evidence="13">Leaves</tissue>
    </source>
</reference>
<gene>
    <name evidence="13" type="ORF">HanXRQr2_Chr11g0500211</name>
</gene>
<reference evidence="13" key="1">
    <citation type="journal article" date="2017" name="Nature">
        <title>The sunflower genome provides insights into oil metabolism, flowering and Asterid evolution.</title>
        <authorList>
            <person name="Badouin H."/>
            <person name="Gouzy J."/>
            <person name="Grassa C.J."/>
            <person name="Murat F."/>
            <person name="Staton S.E."/>
            <person name="Cottret L."/>
            <person name="Lelandais-Briere C."/>
            <person name="Owens G.L."/>
            <person name="Carrere S."/>
            <person name="Mayjonade B."/>
            <person name="Legrand L."/>
            <person name="Gill N."/>
            <person name="Kane N.C."/>
            <person name="Bowers J.E."/>
            <person name="Hubner S."/>
            <person name="Bellec A."/>
            <person name="Berard A."/>
            <person name="Berges H."/>
            <person name="Blanchet N."/>
            <person name="Boniface M.C."/>
            <person name="Brunel D."/>
            <person name="Catrice O."/>
            <person name="Chaidir N."/>
            <person name="Claudel C."/>
            <person name="Donnadieu C."/>
            <person name="Faraut T."/>
            <person name="Fievet G."/>
            <person name="Helmstetter N."/>
            <person name="King M."/>
            <person name="Knapp S.J."/>
            <person name="Lai Z."/>
            <person name="Le Paslier M.C."/>
            <person name="Lippi Y."/>
            <person name="Lorenzon L."/>
            <person name="Mandel J.R."/>
            <person name="Marage G."/>
            <person name="Marchand G."/>
            <person name="Marquand E."/>
            <person name="Bret-Mestries E."/>
            <person name="Morien E."/>
            <person name="Nambeesan S."/>
            <person name="Nguyen T."/>
            <person name="Pegot-Espagnet P."/>
            <person name="Pouilly N."/>
            <person name="Raftis F."/>
            <person name="Sallet E."/>
            <person name="Schiex T."/>
            <person name="Thomas J."/>
            <person name="Vandecasteele C."/>
            <person name="Vares D."/>
            <person name="Vear F."/>
            <person name="Vautrin S."/>
            <person name="Crespi M."/>
            <person name="Mangin B."/>
            <person name="Burke J.M."/>
            <person name="Salse J."/>
            <person name="Munos S."/>
            <person name="Vincourt P."/>
            <person name="Rieseberg L.H."/>
            <person name="Langlade N.B."/>
        </authorList>
    </citation>
    <scope>NUCLEOTIDE SEQUENCE</scope>
    <source>
        <tissue evidence="13">Leaves</tissue>
    </source>
</reference>
<evidence type="ECO:0000256" key="8">
    <source>
        <dbReference type="SAM" id="MobiDB-lite"/>
    </source>
</evidence>
<dbReference type="EMBL" id="MNCJ02000326">
    <property type="protein sequence ID" value="KAF5782788.1"/>
    <property type="molecule type" value="Genomic_DNA"/>
</dbReference>
<keyword evidence="5" id="KW-0460">Magnesium</keyword>
<evidence type="ECO:0000256" key="1">
    <source>
        <dbReference type="ARBA" id="ARBA00004370"/>
    </source>
</evidence>
<evidence type="ECO:0000256" key="3">
    <source>
        <dbReference type="ARBA" id="ARBA00022723"/>
    </source>
</evidence>
<dbReference type="Proteomes" id="UP000215914">
    <property type="component" value="Unassembled WGS sequence"/>
</dbReference>
<accession>A0A9K3HQT1</accession>
<feature type="transmembrane region" description="Helical" evidence="9">
    <location>
        <begin position="822"/>
        <end position="840"/>
    </location>
</feature>
<sequence length="958" mass="106919">MDGDQAVPLLKTVDNTLHSRKEIRTLTQVLRSCLAFKAHAASVASDNVHHDSSGATEGRPEVAEASDSLLASSEHHITIDQPARHSQIKNISKIVRQKNLQTLLEFGGVDGVKDALGTDLNKGISKEEALHRQHELSFSLAPTHPFFQLVWKEVKKKTVLLLLLAVALSIAFRINEEGLQDGWTDGVVVLVAIGLHVFFASIHKYWKEQRARKKLQKQLKEGSVRELHVIRGGETIDVSESELVYGDLLSLKKGCQVPADGLFVDGEDLELDCGYESYIINEEKPFLSYGERVIKGDARMVVTSTYMMMSKATCDPNASWFKLEANLGKLNTCMHYIRVVISFLIILVLFLRYIAGKIDDDTVYRPESMAEPSGIRSFSNTFKNIIKDSKYTTKGLMKLLSVMLVGLTEGVPFVVSLAIVYWNEETLSDKATEQDLHVILKMAPVTIICTDAVGEFNEDDTEVQKLFIGGEFISDSRRLSSNVVEALCDWIGTSNENAYLHGANYGLELNKERIKQIQHLNGPVNEIMSKCTHYYNTHGEHVAMSDTIRRDFDQAKGDMVCIHNLNPIAVACKHADTQTQDAEHWVLVALLGLKNKDKETTKAEVKACKESGIEIIIVSSKKLQVLKDIAMQYGLTANEDPQHSVLSGEDFRKCTDEERREIVDKIRVLGEAFSSDKSLLVEALRKKGEVVVFLGQRTDEVPALMGANIGIAMGRRSSEKARESSDIIIRDWNLSDIISMVHSGRCIYYNIQSFLQPVLITTISSILINFIQTSAWGDASLTIFQSVYVNLAVLFLGGLALLTKATSDKPITCGRSLITAHMAINIILQVGYQVTCLVIIQTKGSGIVGSSYMKTVVSNIFIICQFFNLFNARELQKKNFFRGILRHTKFWVAITAFMVLHAISVALQVIFGYGPTLNWKLWAGCVLVGVLSWLVDWLGKCISWFIKEFVNRFCGTLY</sequence>
<dbReference type="Pfam" id="PF00690">
    <property type="entry name" value="Cation_ATPase_N"/>
    <property type="match status" value="1"/>
</dbReference>
<dbReference type="InterPro" id="IPR036412">
    <property type="entry name" value="HAD-like_sf"/>
</dbReference>
<feature type="domain" description="Cation-transporting P-type ATPase N-terminal" evidence="12">
    <location>
        <begin position="107"/>
        <end position="169"/>
    </location>
</feature>
<feature type="transmembrane region" description="Helical" evidence="9">
    <location>
        <begin position="336"/>
        <end position="355"/>
    </location>
</feature>
<evidence type="ECO:0000256" key="2">
    <source>
        <dbReference type="ARBA" id="ARBA00022692"/>
    </source>
</evidence>
<evidence type="ECO:0000259" key="12">
    <source>
        <dbReference type="Pfam" id="PF00690"/>
    </source>
</evidence>
<feature type="region of interest" description="Disordered" evidence="8">
    <location>
        <begin position="45"/>
        <end position="67"/>
    </location>
</feature>
<keyword evidence="14" id="KW-1185">Reference proteome</keyword>
<feature type="transmembrane region" description="Helical" evidence="9">
    <location>
        <begin position="783"/>
        <end position="802"/>
    </location>
</feature>
<feature type="compositionally biased region" description="Basic and acidic residues" evidence="8">
    <location>
        <begin position="47"/>
        <end position="62"/>
    </location>
</feature>
<dbReference type="PRINTS" id="PR00119">
    <property type="entry name" value="CATATPASE"/>
</dbReference>
<dbReference type="GO" id="GO:0046872">
    <property type="term" value="F:metal ion binding"/>
    <property type="evidence" value="ECO:0007669"/>
    <property type="project" value="UniProtKB-KW"/>
</dbReference>
<dbReference type="SUPFAM" id="SSF81665">
    <property type="entry name" value="Calcium ATPase, transmembrane domain M"/>
    <property type="match status" value="1"/>
</dbReference>
<dbReference type="PANTHER" id="PTHR24093">
    <property type="entry name" value="CATION TRANSPORTING ATPASE"/>
    <property type="match status" value="1"/>
</dbReference>
<protein>
    <submittedName>
        <fullName evidence="13">Calcium-transporting ATPase</fullName>
    </submittedName>
</protein>
<feature type="domain" description="Cation-transporting P-type ATPase C-terminal" evidence="11">
    <location>
        <begin position="781"/>
        <end position="941"/>
    </location>
</feature>
<dbReference type="GO" id="GO:0000166">
    <property type="term" value="F:nucleotide binding"/>
    <property type="evidence" value="ECO:0007669"/>
    <property type="project" value="InterPro"/>
</dbReference>
<dbReference type="GO" id="GO:0005388">
    <property type="term" value="F:P-type calcium transporter activity"/>
    <property type="evidence" value="ECO:0000318"/>
    <property type="project" value="GO_Central"/>
</dbReference>
<evidence type="ECO:0000313" key="14">
    <source>
        <dbReference type="Proteomes" id="UP000215914"/>
    </source>
</evidence>
<dbReference type="Gene3D" id="1.20.1110.10">
    <property type="entry name" value="Calcium-transporting ATPase, transmembrane domain"/>
    <property type="match status" value="1"/>
</dbReference>
<keyword evidence="6 9" id="KW-1133">Transmembrane helix</keyword>
<dbReference type="InterPro" id="IPR006068">
    <property type="entry name" value="ATPase_P-typ_cation-transptr_C"/>
</dbReference>
<dbReference type="InterPro" id="IPR059000">
    <property type="entry name" value="ATPase_P-type_domA"/>
</dbReference>
<feature type="transmembrane region" description="Helical" evidence="9">
    <location>
        <begin position="187"/>
        <end position="206"/>
    </location>
</feature>
<evidence type="ECO:0000259" key="11">
    <source>
        <dbReference type="Pfam" id="PF00689"/>
    </source>
</evidence>
<dbReference type="InterPro" id="IPR004014">
    <property type="entry name" value="ATPase_P-typ_cation-transptr_N"/>
</dbReference>
<organism evidence="13 14">
    <name type="scientific">Helianthus annuus</name>
    <name type="common">Common sunflower</name>
    <dbReference type="NCBI Taxonomy" id="4232"/>
    <lineage>
        <taxon>Eukaryota</taxon>
        <taxon>Viridiplantae</taxon>
        <taxon>Streptophyta</taxon>
        <taxon>Embryophyta</taxon>
        <taxon>Tracheophyta</taxon>
        <taxon>Spermatophyta</taxon>
        <taxon>Magnoliopsida</taxon>
        <taxon>eudicotyledons</taxon>
        <taxon>Gunneridae</taxon>
        <taxon>Pentapetalae</taxon>
        <taxon>asterids</taxon>
        <taxon>campanulids</taxon>
        <taxon>Asterales</taxon>
        <taxon>Asteraceae</taxon>
        <taxon>Asteroideae</taxon>
        <taxon>Heliantheae alliance</taxon>
        <taxon>Heliantheae</taxon>
        <taxon>Helianthus</taxon>
    </lineage>
</organism>
<dbReference type="InterPro" id="IPR023299">
    <property type="entry name" value="ATPase_P-typ_cyto_dom_N"/>
</dbReference>
<evidence type="ECO:0000256" key="5">
    <source>
        <dbReference type="ARBA" id="ARBA00022842"/>
    </source>
</evidence>
<dbReference type="PANTHER" id="PTHR24093:SF470">
    <property type="entry name" value="CALCIUM-TRANSPORTING ATPASE 12, PLASMA MEMBRANE-TYPE-LIKE"/>
    <property type="match status" value="1"/>
</dbReference>
<evidence type="ECO:0000256" key="6">
    <source>
        <dbReference type="ARBA" id="ARBA00022989"/>
    </source>
</evidence>
<keyword evidence="3" id="KW-0479">Metal-binding</keyword>
<proteinExistence type="predicted"/>
<dbReference type="AlphaFoldDB" id="A0A9K3HQT1"/>
<keyword evidence="2 9" id="KW-0812">Transmembrane</keyword>
<dbReference type="SUPFAM" id="SSF81653">
    <property type="entry name" value="Calcium ATPase, transduction domain A"/>
    <property type="match status" value="1"/>
</dbReference>
<feature type="transmembrane region" description="Helical" evidence="9">
    <location>
        <begin position="747"/>
        <end position="771"/>
    </location>
</feature>